<protein>
    <submittedName>
        <fullName evidence="6">Multidrug efflux system membrane fusion protein</fullName>
    </submittedName>
</protein>
<feature type="domain" description="p-hydroxybenzoic acid efflux pump subunit AaeA-like beta-barrel" evidence="5">
    <location>
        <begin position="304"/>
        <end position="398"/>
    </location>
</feature>
<keyword evidence="7" id="KW-1185">Reference proteome</keyword>
<accession>A0A4Q7YHC9</accession>
<evidence type="ECO:0000313" key="6">
    <source>
        <dbReference type="EMBL" id="RZU35769.1"/>
    </source>
</evidence>
<evidence type="ECO:0000256" key="2">
    <source>
        <dbReference type="SAM" id="Phobius"/>
    </source>
</evidence>
<evidence type="ECO:0000259" key="5">
    <source>
        <dbReference type="Pfam" id="PF25963"/>
    </source>
</evidence>
<keyword evidence="2" id="KW-0812">Transmembrane</keyword>
<dbReference type="InterPro" id="IPR058624">
    <property type="entry name" value="MdtA-like_HH"/>
</dbReference>
<name>A0A4Q7YHC9_9BACT</name>
<comment type="caution">
    <text evidence="6">The sequence shown here is derived from an EMBL/GenBank/DDBJ whole genome shotgun (WGS) entry which is preliminary data.</text>
</comment>
<dbReference type="InterPro" id="IPR050393">
    <property type="entry name" value="MFP_Efflux_Pump"/>
</dbReference>
<sequence>METATETANRRRTGRRVVLGVVIAAAIALLLVAYEVNRSPRTDDASVWANYIEIAPEVSGRLVELPVKDNAYVKKGDLLFVIDPRPYEYALSQALSDQQALEEQIIDLGRRIAAQNSAVQAAGAAVSTSKTNIRTASSNIEGARAAVTRAKAAAAAAEAKLKFDTNDLHRIEPLLQKQYVTAEQVDQANTAVRVSQGNYDAAQAALAQAQAQLDESMLHQEVAGSQAAESQAKLSQSIHAIDRIETLESQRPAKAAKVDSARLDLEWTRVVAPFDAYVTSMNISVGAYAHPGTQMFTLIDTRKWYVIANYRESKLKRIPIGAPADVYLMGHPDRRFKGRVESVGFGVLPEDGKLANGLPNIERTLNWVHLSARFPVRVLIEDPDPNLFRIGETAVTVVR</sequence>
<comment type="subcellular location">
    <subcellularLocation>
        <location evidence="1">Membrane</location>
        <topology evidence="1">Single-pass membrane protein</topology>
    </subcellularLocation>
</comment>
<dbReference type="Pfam" id="PF25917">
    <property type="entry name" value="BSH_RND"/>
    <property type="match status" value="1"/>
</dbReference>
<dbReference type="Gene3D" id="2.40.50.100">
    <property type="match status" value="1"/>
</dbReference>
<dbReference type="PANTHER" id="PTHR30367">
    <property type="entry name" value="P-HYDROXYBENZOIC ACID EFFLUX PUMP SUBUNIT AAEA-RELATED"/>
    <property type="match status" value="1"/>
</dbReference>
<evidence type="ECO:0000256" key="1">
    <source>
        <dbReference type="ARBA" id="ARBA00004167"/>
    </source>
</evidence>
<organism evidence="6 7">
    <name type="scientific">Edaphobacter modestus</name>
    <dbReference type="NCBI Taxonomy" id="388466"/>
    <lineage>
        <taxon>Bacteria</taxon>
        <taxon>Pseudomonadati</taxon>
        <taxon>Acidobacteriota</taxon>
        <taxon>Terriglobia</taxon>
        <taxon>Terriglobales</taxon>
        <taxon>Acidobacteriaceae</taxon>
        <taxon>Edaphobacter</taxon>
    </lineage>
</organism>
<evidence type="ECO:0000259" key="3">
    <source>
        <dbReference type="Pfam" id="PF25876"/>
    </source>
</evidence>
<reference evidence="6 7" key="1">
    <citation type="submission" date="2019-02" db="EMBL/GenBank/DDBJ databases">
        <title>Genomic Encyclopedia of Archaeal and Bacterial Type Strains, Phase II (KMG-II): from individual species to whole genera.</title>
        <authorList>
            <person name="Goeker M."/>
        </authorList>
    </citation>
    <scope>NUCLEOTIDE SEQUENCE [LARGE SCALE GENOMIC DNA]</scope>
    <source>
        <strain evidence="6 7">DSM 18101</strain>
    </source>
</reference>
<dbReference type="SUPFAM" id="SSF111369">
    <property type="entry name" value="HlyD-like secretion proteins"/>
    <property type="match status" value="2"/>
</dbReference>
<evidence type="ECO:0000313" key="7">
    <source>
        <dbReference type="Proteomes" id="UP000292958"/>
    </source>
</evidence>
<keyword evidence="2" id="KW-0472">Membrane</keyword>
<dbReference type="Pfam" id="PF25876">
    <property type="entry name" value="HH_MFP_RND"/>
    <property type="match status" value="1"/>
</dbReference>
<feature type="domain" description="Multidrug resistance protein MdtA-like alpha-helical hairpin" evidence="3">
    <location>
        <begin position="148"/>
        <end position="214"/>
    </location>
</feature>
<dbReference type="OrthoDB" id="9801814at2"/>
<keyword evidence="2" id="KW-1133">Transmembrane helix</keyword>
<dbReference type="Pfam" id="PF25963">
    <property type="entry name" value="Beta-barrel_AAEA"/>
    <property type="match status" value="1"/>
</dbReference>
<dbReference type="EMBL" id="SHKW01000002">
    <property type="protein sequence ID" value="RZU35769.1"/>
    <property type="molecule type" value="Genomic_DNA"/>
</dbReference>
<dbReference type="PANTHER" id="PTHR30367:SF1">
    <property type="entry name" value="MULTIDRUG RESISTANCE PROTEIN MDTN"/>
    <property type="match status" value="1"/>
</dbReference>
<evidence type="ECO:0000259" key="4">
    <source>
        <dbReference type="Pfam" id="PF25917"/>
    </source>
</evidence>
<dbReference type="AlphaFoldDB" id="A0A4Q7YHC9"/>
<dbReference type="RefSeq" id="WP_130424259.1">
    <property type="nucleotide sequence ID" value="NZ_SHKW01000002.1"/>
</dbReference>
<dbReference type="Proteomes" id="UP000292958">
    <property type="component" value="Unassembled WGS sequence"/>
</dbReference>
<feature type="domain" description="Multidrug resistance protein MdtA-like barrel-sandwich hybrid" evidence="4">
    <location>
        <begin position="51"/>
        <end position="300"/>
    </location>
</feature>
<dbReference type="Gene3D" id="1.10.287.470">
    <property type="entry name" value="Helix hairpin bin"/>
    <property type="match status" value="1"/>
</dbReference>
<feature type="transmembrane region" description="Helical" evidence="2">
    <location>
        <begin position="17"/>
        <end position="34"/>
    </location>
</feature>
<proteinExistence type="predicted"/>
<dbReference type="Gene3D" id="2.40.30.170">
    <property type="match status" value="1"/>
</dbReference>
<dbReference type="InterPro" id="IPR058625">
    <property type="entry name" value="MdtA-like_BSH"/>
</dbReference>
<gene>
    <name evidence="6" type="ORF">BDD14_5870</name>
</gene>
<dbReference type="InterPro" id="IPR058634">
    <property type="entry name" value="AaeA-lik-b-barrel"/>
</dbReference>